<dbReference type="Proteomes" id="UP000648257">
    <property type="component" value="Unassembled WGS sequence"/>
</dbReference>
<proteinExistence type="predicted"/>
<name>A0ABR6X0Y6_9BURK</name>
<organism evidence="1 2">
    <name type="scientific">Undibacterium seohonense</name>
    <dbReference type="NCBI Taxonomy" id="1344950"/>
    <lineage>
        <taxon>Bacteria</taxon>
        <taxon>Pseudomonadati</taxon>
        <taxon>Pseudomonadota</taxon>
        <taxon>Betaproteobacteria</taxon>
        <taxon>Burkholderiales</taxon>
        <taxon>Oxalobacteraceae</taxon>
        <taxon>Undibacterium</taxon>
    </lineage>
</organism>
<sequence length="243" mass="27815">MCGKIKSHFDDLGAMIRCSPCLVRFINSMLHLPIYFSGIHMRKIALLFASLILSSSIASAQSNIKLSTTEVVDNEDLMNVLRFQGINYSKVKFTGTHLWGKDFKISISDFVNGKLIKTHEIFDSREDEFFKLKEQEFNFNVLAQRTSAGKAKFDFRFLGFGVVKEFNLNVDHKDLVLKGFQSGKTEVDFSTNRNQSILAFMMPYKTKKGAMQYVDINGSGIKPEELGQKFKIPRYFLIDVRFD</sequence>
<dbReference type="EMBL" id="JACOFW010000001">
    <property type="protein sequence ID" value="MBC3806024.1"/>
    <property type="molecule type" value="Genomic_DNA"/>
</dbReference>
<reference evidence="1 2" key="1">
    <citation type="submission" date="2020-08" db="EMBL/GenBank/DDBJ databases">
        <title>Novel species isolated from subtropical streams in China.</title>
        <authorList>
            <person name="Lu H."/>
        </authorList>
    </citation>
    <scope>NUCLEOTIDE SEQUENCE [LARGE SCALE GENOMIC DNA]</scope>
    <source>
        <strain evidence="1 2">KACC 16656</strain>
    </source>
</reference>
<accession>A0ABR6X0Y6</accession>
<evidence type="ECO:0000313" key="2">
    <source>
        <dbReference type="Proteomes" id="UP000648257"/>
    </source>
</evidence>
<comment type="caution">
    <text evidence="1">The sequence shown here is derived from an EMBL/GenBank/DDBJ whole genome shotgun (WGS) entry which is preliminary data.</text>
</comment>
<gene>
    <name evidence="1" type="ORF">H8K52_01535</name>
</gene>
<keyword evidence="2" id="KW-1185">Reference proteome</keyword>
<dbReference type="RefSeq" id="WP_186920741.1">
    <property type="nucleotide sequence ID" value="NZ_JACOFW010000001.1"/>
</dbReference>
<evidence type="ECO:0000313" key="1">
    <source>
        <dbReference type="EMBL" id="MBC3806024.1"/>
    </source>
</evidence>
<protein>
    <submittedName>
        <fullName evidence="1">Uncharacterized protein</fullName>
    </submittedName>
</protein>